<evidence type="ECO:0000313" key="3">
    <source>
        <dbReference type="EMBL" id="WNL18464.1"/>
    </source>
</evidence>
<dbReference type="EMBL" id="CP134851">
    <property type="protein sequence ID" value="WNL23230.1"/>
    <property type="molecule type" value="Genomic_DNA"/>
</dbReference>
<dbReference type="EMBL" id="CP134850">
    <property type="protein sequence ID" value="WNL20599.1"/>
    <property type="molecule type" value="Genomic_DNA"/>
</dbReference>
<evidence type="ECO:0000313" key="5">
    <source>
        <dbReference type="EMBL" id="WNL23230.1"/>
    </source>
</evidence>
<dbReference type="PRINTS" id="PR00313">
    <property type="entry name" value="CABNDNGRPT"/>
</dbReference>
<dbReference type="EMBL" id="CP134849">
    <property type="protein sequence ID" value="WNL18464.1"/>
    <property type="molecule type" value="Genomic_DNA"/>
</dbReference>
<evidence type="ECO:0000313" key="4">
    <source>
        <dbReference type="EMBL" id="WNL20599.1"/>
    </source>
</evidence>
<proteinExistence type="predicted"/>
<evidence type="ECO:0008006" key="7">
    <source>
        <dbReference type="Google" id="ProtNLM"/>
    </source>
</evidence>
<dbReference type="EMBL" id="CP134852">
    <property type="protein sequence ID" value="WNL25878.1"/>
    <property type="molecule type" value="Genomic_DNA"/>
</dbReference>
<sequence length="845" mass="85418">MTKNEKYIVDMYVRYFGRAADAATIATYAEDKKTSVILKNIIADADAEKAELSTSDFVNNAFQNLFGRNATTKEMNKYSKVVEKGKNLPINSIVKSAAKADKAVYNNKKAVALKNAELGGAELDLSKISKGNLIDLKTVTTLADLQAKVDALADNSGIPSSFDGKTLVLTEGVDSITGTTKDDLFIAENTATKTTASAADTLDGGKGVDTFKLYDANVTTAATLPTLKNIENVVLYDNAAGAPVDLTKWDTVETLFLVREAGANTYTLGEKVTTVNVEDTAAANSPTLEFNDAVAAATIGVNKVGTAATTTVTVDSAATATLKTLTINASGKASDINLTQATTDTIETLNITGKADLTLAYTSVAASKIVTIDGSKAEGKLDLDLDNTTAATLKTVKTGTGDDTVTLGSAVGLAVASGTTIDLGAGNDKLVAGAGSVVASTTTVIDGGAGIDSLDSALVTVGNAGVFANFETLSLTTTTATPLDLDLLTKSTITSIAKDNDAAHTLLNVKKSQSLTINTSVANATTLTFKASEVAGTADAYTINFDKETTGATFDANIVTIDGIETVTVNSLGKTSAATDTNKITLKDADAKSLVITGDKNIELVLGTATTAGNTFGTNSAAAGDGKGVATIDASASTAGIKITTLVNTGNAENGLTIKGGAGVDSITTGATTAKALTIETGAGIDTINLTSATTATDKIIVNAGAGDDTVTLGATGGTFTLGAGKDTIIVSSATVGATATVAGGAIKTTITDIEKGDKITFGATGTFTKTDVSTATDLDSALGIASGVASGTNITWFQYAGSTYIVDNNDAAAGLHATDVIVKLNGLVDLSNSSFGGTADLTIA</sequence>
<evidence type="ECO:0000313" key="1">
    <source>
        <dbReference type="EMBL" id="WNL12210.1"/>
    </source>
</evidence>
<gene>
    <name evidence="2" type="ORF">RJG51_05635</name>
    <name evidence="1" type="ORF">RJG52_09895</name>
    <name evidence="3" type="ORF">RJG53_07635</name>
    <name evidence="5" type="ORF">RJG55_09895</name>
    <name evidence="4" type="ORF">RJG56_07485</name>
    <name evidence="6" type="ORF">RJG57_01490</name>
</gene>
<reference evidence="1" key="2">
    <citation type="submission" date="2023-09" db="EMBL/GenBank/DDBJ databases">
        <title>Characterization of Arcobacter Isolates from Retail Chicken Sold in Supermarkets in Tbilisi, Georgia.</title>
        <authorList>
            <person name="Matthias R."/>
            <person name="Zautner A.E."/>
        </authorList>
    </citation>
    <scope>NUCLEOTIDE SEQUENCE</scope>
    <source>
        <strain evidence="2">LEO 108</strain>
        <strain evidence="1">LEO 109</strain>
    </source>
</reference>
<evidence type="ECO:0000313" key="2">
    <source>
        <dbReference type="EMBL" id="WNL15655.1"/>
    </source>
</evidence>
<dbReference type="EMBL" id="CP134844">
    <property type="protein sequence ID" value="WNL12210.1"/>
    <property type="molecule type" value="Genomic_DNA"/>
</dbReference>
<evidence type="ECO:0000313" key="6">
    <source>
        <dbReference type="EMBL" id="WNL25878.1"/>
    </source>
</evidence>
<dbReference type="EMBL" id="CP134845">
    <property type="protein sequence ID" value="WNL15655.1"/>
    <property type="molecule type" value="Genomic_DNA"/>
</dbReference>
<protein>
    <recommendedName>
        <fullName evidence="7">S-layer protein</fullName>
    </recommendedName>
</protein>
<organism evidence="4">
    <name type="scientific">Arcobacter sp. AZ-2023</name>
    <dbReference type="NCBI Taxonomy" id="3074453"/>
    <lineage>
        <taxon>Bacteria</taxon>
        <taxon>Pseudomonadati</taxon>
        <taxon>Campylobacterota</taxon>
        <taxon>Epsilonproteobacteria</taxon>
        <taxon>Campylobacterales</taxon>
        <taxon>Arcobacteraceae</taxon>
        <taxon>Arcobacter</taxon>
    </lineage>
</organism>
<accession>A0AA96I7P4</accession>
<name>A0AA96I7P4_9BACT</name>
<reference evidence="4" key="1">
    <citation type="submission" date="2023-09" db="EMBL/GenBank/DDBJ databases">
        <title>Arcobacter tbilisiensis sp. nov. isolated from chicken meat in Tbilisi, Georgia.</title>
        <authorList>
            <person name="Matthias R."/>
            <person name="Zautner A.E."/>
        </authorList>
    </citation>
    <scope>NUCLEOTIDE SEQUENCE</scope>
    <source>
        <strain evidence="6">LEO 70</strain>
        <strain evidence="5">LEO 74</strain>
        <strain evidence="4">LEO 79</strain>
        <strain evidence="3">LEO 99</strain>
    </source>
</reference>
<dbReference type="AlphaFoldDB" id="A0AA96I7P4"/>